<proteinExistence type="predicted"/>
<dbReference type="Proteomes" id="UP000037696">
    <property type="component" value="Unassembled WGS sequence"/>
</dbReference>
<evidence type="ECO:0000313" key="2">
    <source>
        <dbReference type="Proteomes" id="UP000037696"/>
    </source>
</evidence>
<gene>
    <name evidence="1" type="ORF">ACN38_g7261</name>
</gene>
<protein>
    <submittedName>
        <fullName evidence="1">Uncharacterized protein</fullName>
    </submittedName>
</protein>
<keyword evidence="2" id="KW-1185">Reference proteome</keyword>
<comment type="caution">
    <text evidence="1">The sequence shown here is derived from an EMBL/GenBank/DDBJ whole genome shotgun (WGS) entry which is preliminary data.</text>
</comment>
<organism evidence="1 2">
    <name type="scientific">Penicillium nordicum</name>
    <dbReference type="NCBI Taxonomy" id="229535"/>
    <lineage>
        <taxon>Eukaryota</taxon>
        <taxon>Fungi</taxon>
        <taxon>Dikarya</taxon>
        <taxon>Ascomycota</taxon>
        <taxon>Pezizomycotina</taxon>
        <taxon>Eurotiomycetes</taxon>
        <taxon>Eurotiomycetidae</taxon>
        <taxon>Eurotiales</taxon>
        <taxon>Aspergillaceae</taxon>
        <taxon>Penicillium</taxon>
    </lineage>
</organism>
<reference evidence="1 2" key="1">
    <citation type="submission" date="2015-08" db="EMBL/GenBank/DDBJ databases">
        <title>Genome sequencing of Penicillium nordicum.</title>
        <authorList>
            <person name="Nguyen H.D."/>
            <person name="Seifert K.A."/>
        </authorList>
    </citation>
    <scope>NUCLEOTIDE SEQUENCE [LARGE SCALE GENOMIC DNA]</scope>
    <source>
        <strain evidence="1 2">DAOMC 185683</strain>
    </source>
</reference>
<sequence length="105" mass="11606">MRDGGNFKTSSPSTRLSPAMPSLVRAHLYCTNNINPQQLRPLRCIVVSRQQYRMAPPFPLQHTPDAAAGFVVTNGASAYVITRVAMEHSRPKADISMYKQSQTSS</sequence>
<dbReference type="AlphaFoldDB" id="A0A0M8NZ63"/>
<accession>A0A0M8NZ63</accession>
<name>A0A0M8NZ63_9EURO</name>
<evidence type="ECO:0000313" key="1">
    <source>
        <dbReference type="EMBL" id="KOS41858.1"/>
    </source>
</evidence>
<dbReference type="EMBL" id="LHQQ01000120">
    <property type="protein sequence ID" value="KOS41858.1"/>
    <property type="molecule type" value="Genomic_DNA"/>
</dbReference>